<dbReference type="Proteomes" id="UP000447873">
    <property type="component" value="Unassembled WGS sequence"/>
</dbReference>
<reference evidence="2 3" key="1">
    <citation type="submission" date="2018-12" db="EMBL/GenBank/DDBJ databases">
        <title>Venturia inaequalis Genome Resource.</title>
        <authorList>
            <person name="Lichtner F.J."/>
        </authorList>
    </citation>
    <scope>NUCLEOTIDE SEQUENCE [LARGE SCALE GENOMIC DNA]</scope>
    <source>
        <strain evidence="2 3">120213</strain>
    </source>
</reference>
<protein>
    <submittedName>
        <fullName evidence="2">Uncharacterized protein</fullName>
    </submittedName>
</protein>
<keyword evidence="1" id="KW-0175">Coiled coil</keyword>
<evidence type="ECO:0000313" key="2">
    <source>
        <dbReference type="EMBL" id="KAE9963915.1"/>
    </source>
</evidence>
<name>A0A8H3U6F1_VENIN</name>
<evidence type="ECO:0000256" key="1">
    <source>
        <dbReference type="SAM" id="Coils"/>
    </source>
</evidence>
<organism evidence="2 3">
    <name type="scientific">Venturia inaequalis</name>
    <name type="common">Apple scab fungus</name>
    <dbReference type="NCBI Taxonomy" id="5025"/>
    <lineage>
        <taxon>Eukaryota</taxon>
        <taxon>Fungi</taxon>
        <taxon>Dikarya</taxon>
        <taxon>Ascomycota</taxon>
        <taxon>Pezizomycotina</taxon>
        <taxon>Dothideomycetes</taxon>
        <taxon>Pleosporomycetidae</taxon>
        <taxon>Venturiales</taxon>
        <taxon>Venturiaceae</taxon>
        <taxon>Venturia</taxon>
    </lineage>
</organism>
<sequence>MSQSLDPKSWEASEICLTTQRLISKVNDIKGYLPPHNLHRTLDPIIYQVSDLTCRSRDQFKYIGRLEEENGVLRKAKRATFELLKLEKEREKCRIVLETAEMKGYGEKNVQEAHVRFQVCKSEVVRARTEAENAKEALLEWIKKEAECRI</sequence>
<dbReference type="AlphaFoldDB" id="A0A8H3U6F1"/>
<comment type="caution">
    <text evidence="2">The sequence shown here is derived from an EMBL/GenBank/DDBJ whole genome shotgun (WGS) entry which is preliminary data.</text>
</comment>
<accession>A0A8H3U6F1</accession>
<proteinExistence type="predicted"/>
<feature type="coiled-coil region" evidence="1">
    <location>
        <begin position="83"/>
        <end position="144"/>
    </location>
</feature>
<dbReference type="EMBL" id="WNWS01000761">
    <property type="protein sequence ID" value="KAE9963915.1"/>
    <property type="molecule type" value="Genomic_DNA"/>
</dbReference>
<gene>
    <name evidence="2" type="ORF">EG328_010954</name>
</gene>
<evidence type="ECO:0000313" key="3">
    <source>
        <dbReference type="Proteomes" id="UP000447873"/>
    </source>
</evidence>